<reference evidence="2" key="1">
    <citation type="submission" date="2013-08" db="EMBL/GenBank/DDBJ databases">
        <authorList>
            <person name="Mendez C."/>
            <person name="Richter M."/>
            <person name="Ferrer M."/>
            <person name="Sanchez J."/>
        </authorList>
    </citation>
    <scope>NUCLEOTIDE SEQUENCE</scope>
</reference>
<sequence length="177" mass="19784">MPTTLINLLGLPFPGTVPTRGTFRLHSAHLGSLPIVNHFLRRLRLEEILLTRLPATPGARLDHSAGLLVLLRNLLVSREPLYGLHGWASPYRPDLLGLSPQTVPFLNDDRLGRDLDALFDADRGSLATEVVVRAIREFRIDLERFHNDSTTVTLQGAYRKADGRRKRGQRTLRAALG</sequence>
<gene>
    <name evidence="2" type="ORF">B1A_13489</name>
</gene>
<dbReference type="AlphaFoldDB" id="T1BBE8"/>
<reference evidence="2" key="2">
    <citation type="journal article" date="2014" name="ISME J.">
        <title>Microbial stratification in low pH oxic and suboxic macroscopic growths along an acid mine drainage.</title>
        <authorList>
            <person name="Mendez-Garcia C."/>
            <person name="Mesa V."/>
            <person name="Sprenger R.R."/>
            <person name="Richter M."/>
            <person name="Diez M.S."/>
            <person name="Solano J."/>
            <person name="Bargiela R."/>
            <person name="Golyshina O.V."/>
            <person name="Manteca A."/>
            <person name="Ramos J.L."/>
            <person name="Gallego J.R."/>
            <person name="Llorente I."/>
            <person name="Martins Dos Santos V.A."/>
            <person name="Jensen O.N."/>
            <person name="Pelaez A.I."/>
            <person name="Sanchez J."/>
            <person name="Ferrer M."/>
        </authorList>
    </citation>
    <scope>NUCLEOTIDE SEQUENCE</scope>
</reference>
<proteinExistence type="predicted"/>
<organism evidence="2">
    <name type="scientific">mine drainage metagenome</name>
    <dbReference type="NCBI Taxonomy" id="410659"/>
    <lineage>
        <taxon>unclassified sequences</taxon>
        <taxon>metagenomes</taxon>
        <taxon>ecological metagenomes</taxon>
    </lineage>
</organism>
<comment type="caution">
    <text evidence="2">The sequence shown here is derived from an EMBL/GenBank/DDBJ whole genome shotgun (WGS) entry which is preliminary data.</text>
</comment>
<evidence type="ECO:0000313" key="2">
    <source>
        <dbReference type="EMBL" id="EQD50329.1"/>
    </source>
</evidence>
<feature type="domain" description="DUF4277" evidence="1">
    <location>
        <begin position="28"/>
        <end position="131"/>
    </location>
</feature>
<name>T1BBE8_9ZZZZ</name>
<protein>
    <submittedName>
        <fullName evidence="2">Transposase-like protein</fullName>
    </submittedName>
</protein>
<dbReference type="InterPro" id="IPR025457">
    <property type="entry name" value="DUF4277"/>
</dbReference>
<accession>T1BBE8</accession>
<evidence type="ECO:0000259" key="1">
    <source>
        <dbReference type="Pfam" id="PF14104"/>
    </source>
</evidence>
<feature type="non-terminal residue" evidence="2">
    <location>
        <position position="177"/>
    </location>
</feature>
<dbReference type="Pfam" id="PF14104">
    <property type="entry name" value="DUF4277"/>
    <property type="match status" value="1"/>
</dbReference>
<dbReference type="EMBL" id="AUZX01009863">
    <property type="protein sequence ID" value="EQD50329.1"/>
    <property type="molecule type" value="Genomic_DNA"/>
</dbReference>